<name>A0A126UV94_9RHOB</name>
<keyword evidence="3" id="KW-1185">Reference proteome</keyword>
<feature type="transmembrane region" description="Helical" evidence="1">
    <location>
        <begin position="44"/>
        <end position="66"/>
    </location>
</feature>
<evidence type="ECO:0000313" key="2">
    <source>
        <dbReference type="EMBL" id="AML49970.1"/>
    </source>
</evidence>
<accession>A0A126UV94</accession>
<reference evidence="2 3" key="1">
    <citation type="submission" date="2016-02" db="EMBL/GenBank/DDBJ databases">
        <title>Complete genome sequence of Halocynthiibacter arcticus PAMC 20958t from arctic marine sediment.</title>
        <authorList>
            <person name="Lee Y.M."/>
            <person name="Baek K."/>
            <person name="Lee H.K."/>
            <person name="Shin S.C."/>
        </authorList>
    </citation>
    <scope>NUCLEOTIDE SEQUENCE [LARGE SCALE GENOMIC DNA]</scope>
    <source>
        <strain evidence="2">PAMC 20958</strain>
    </source>
</reference>
<sequence>MKGDWLRHFFVGLFAIGLFLGLIFGAAIAIWLSAEIHFLIAGNAFLLSSFGVLVGAALSFLVQLYFEDILRLLHNPNVAM</sequence>
<keyword evidence="1" id="KW-0812">Transmembrane</keyword>
<feature type="transmembrane region" description="Helical" evidence="1">
    <location>
        <begin position="6"/>
        <end position="32"/>
    </location>
</feature>
<protein>
    <submittedName>
        <fullName evidence="2">Uncharacterized protein</fullName>
    </submittedName>
</protein>
<dbReference type="KEGG" id="hat:RC74_00555"/>
<dbReference type="AlphaFoldDB" id="A0A126UV94"/>
<keyword evidence="1" id="KW-1133">Transmembrane helix</keyword>
<evidence type="ECO:0000313" key="3">
    <source>
        <dbReference type="Proteomes" id="UP000070371"/>
    </source>
</evidence>
<organism evidence="2 3">
    <name type="scientific">Falsihalocynthiibacter arcticus</name>
    <dbReference type="NCBI Taxonomy" id="1579316"/>
    <lineage>
        <taxon>Bacteria</taxon>
        <taxon>Pseudomonadati</taxon>
        <taxon>Pseudomonadota</taxon>
        <taxon>Alphaproteobacteria</taxon>
        <taxon>Rhodobacterales</taxon>
        <taxon>Roseobacteraceae</taxon>
        <taxon>Falsihalocynthiibacter</taxon>
    </lineage>
</organism>
<dbReference type="EMBL" id="CP014327">
    <property type="protein sequence ID" value="AML49970.1"/>
    <property type="molecule type" value="Genomic_DNA"/>
</dbReference>
<evidence type="ECO:0000256" key="1">
    <source>
        <dbReference type="SAM" id="Phobius"/>
    </source>
</evidence>
<proteinExistence type="predicted"/>
<dbReference type="Proteomes" id="UP000070371">
    <property type="component" value="Chromosome"/>
</dbReference>
<gene>
    <name evidence="2" type="ORF">RC74_00555</name>
</gene>
<keyword evidence="1" id="KW-0472">Membrane</keyword>